<dbReference type="EMBL" id="LR593886">
    <property type="protein sequence ID" value="VTS03785.1"/>
    <property type="molecule type" value="Genomic_DNA"/>
</dbReference>
<dbReference type="InterPro" id="IPR036162">
    <property type="entry name" value="Resolvase-like_N_sf"/>
</dbReference>
<organism evidence="5 6">
    <name type="scientific">Gemmata massiliana</name>
    <dbReference type="NCBI Taxonomy" id="1210884"/>
    <lineage>
        <taxon>Bacteria</taxon>
        <taxon>Pseudomonadati</taxon>
        <taxon>Planctomycetota</taxon>
        <taxon>Planctomycetia</taxon>
        <taxon>Gemmatales</taxon>
        <taxon>Gemmataceae</taxon>
        <taxon>Gemmata</taxon>
    </lineage>
</organism>
<dbReference type="GO" id="GO:0000150">
    <property type="term" value="F:DNA strand exchange activity"/>
    <property type="evidence" value="ECO:0007669"/>
    <property type="project" value="InterPro"/>
</dbReference>
<keyword evidence="2" id="KW-0233">DNA recombination</keyword>
<evidence type="ECO:0008006" key="7">
    <source>
        <dbReference type="Google" id="ProtNLM"/>
    </source>
</evidence>
<dbReference type="RefSeq" id="WP_162673135.1">
    <property type="nucleotide sequence ID" value="NZ_LR593886.1"/>
</dbReference>
<dbReference type="InterPro" id="IPR011109">
    <property type="entry name" value="DNA_bind_recombinase_dom"/>
</dbReference>
<dbReference type="SMART" id="SM00857">
    <property type="entry name" value="Resolvase"/>
    <property type="match status" value="1"/>
</dbReference>
<dbReference type="Gene3D" id="3.90.1750.20">
    <property type="entry name" value="Putative Large Serine Recombinase, Chain B, Domain 2"/>
    <property type="match status" value="1"/>
</dbReference>
<evidence type="ECO:0000256" key="2">
    <source>
        <dbReference type="ARBA" id="ARBA00023172"/>
    </source>
</evidence>
<evidence type="ECO:0000259" key="3">
    <source>
        <dbReference type="PROSITE" id="PS51736"/>
    </source>
</evidence>
<dbReference type="Proteomes" id="UP000464178">
    <property type="component" value="Chromosome"/>
</dbReference>
<dbReference type="PANTHER" id="PTHR30461">
    <property type="entry name" value="DNA-INVERTASE FROM LAMBDOID PROPHAGE"/>
    <property type="match status" value="1"/>
</dbReference>
<dbReference type="InterPro" id="IPR050639">
    <property type="entry name" value="SSR_resolvase"/>
</dbReference>
<dbReference type="PROSITE" id="PS51736">
    <property type="entry name" value="RECOMBINASES_3"/>
    <property type="match status" value="1"/>
</dbReference>
<dbReference type="Pfam" id="PF07508">
    <property type="entry name" value="Recombinase"/>
    <property type="match status" value="1"/>
</dbReference>
<dbReference type="InterPro" id="IPR006119">
    <property type="entry name" value="Resolv_N"/>
</dbReference>
<dbReference type="Pfam" id="PF00239">
    <property type="entry name" value="Resolvase"/>
    <property type="match status" value="1"/>
</dbReference>
<evidence type="ECO:0000313" key="6">
    <source>
        <dbReference type="Proteomes" id="UP000464178"/>
    </source>
</evidence>
<gene>
    <name evidence="5" type="ORF">SOIL9_70670</name>
</gene>
<protein>
    <recommendedName>
        <fullName evidence="7">Resolvase/invertase-type recombinase catalytic domain-containing protein</fullName>
    </recommendedName>
</protein>
<dbReference type="InterPro" id="IPR038109">
    <property type="entry name" value="DNA_bind_recomb_sf"/>
</dbReference>
<evidence type="ECO:0000259" key="4">
    <source>
        <dbReference type="PROSITE" id="PS51737"/>
    </source>
</evidence>
<dbReference type="GO" id="GO:0003677">
    <property type="term" value="F:DNA binding"/>
    <property type="evidence" value="ECO:0007669"/>
    <property type="project" value="UniProtKB-KW"/>
</dbReference>
<evidence type="ECO:0000256" key="1">
    <source>
        <dbReference type="ARBA" id="ARBA00023125"/>
    </source>
</evidence>
<reference evidence="5 6" key="1">
    <citation type="submission" date="2019-05" db="EMBL/GenBank/DDBJ databases">
        <authorList>
            <consortium name="Science for Life Laboratories"/>
        </authorList>
    </citation>
    <scope>NUCLEOTIDE SEQUENCE [LARGE SCALE GENOMIC DNA]</scope>
    <source>
        <strain evidence="5">Soil9</strain>
    </source>
</reference>
<dbReference type="CDD" id="cd00338">
    <property type="entry name" value="Ser_Recombinase"/>
    <property type="match status" value="1"/>
</dbReference>
<keyword evidence="1" id="KW-0238">DNA-binding</keyword>
<evidence type="ECO:0000313" key="5">
    <source>
        <dbReference type="EMBL" id="VTS03785.1"/>
    </source>
</evidence>
<dbReference type="Gene3D" id="3.40.50.1390">
    <property type="entry name" value="Resolvase, N-terminal catalytic domain"/>
    <property type="match status" value="1"/>
</dbReference>
<feature type="domain" description="Recombinase" evidence="4">
    <location>
        <begin position="176"/>
        <end position="297"/>
    </location>
</feature>
<dbReference type="KEGG" id="gms:SOIL9_70670"/>
<keyword evidence="6" id="KW-1185">Reference proteome</keyword>
<dbReference type="AlphaFoldDB" id="A0A6P2DK98"/>
<dbReference type="PROSITE" id="PS51737">
    <property type="entry name" value="RECOMBINASE_DNA_BIND"/>
    <property type="match status" value="1"/>
</dbReference>
<dbReference type="PANTHER" id="PTHR30461:SF2">
    <property type="entry name" value="SERINE RECOMBINASE PINE-RELATED"/>
    <property type="match status" value="1"/>
</dbReference>
<proteinExistence type="predicted"/>
<name>A0A6P2DK98_9BACT</name>
<dbReference type="SUPFAM" id="SSF53041">
    <property type="entry name" value="Resolvase-like"/>
    <property type="match status" value="1"/>
</dbReference>
<accession>A0A6P2DK98</accession>
<feature type="domain" description="Resolvase/invertase-type recombinase catalytic" evidence="3">
    <location>
        <begin position="4"/>
        <end position="166"/>
    </location>
</feature>
<sequence>MKAVAYSYLRFSSPQQATGDSIRRQVEATTSWCQRNNVALDESIKLRDNGVSAFKGAHRNNPDVHALAGFLNAVKSGRVPSGSFLIVESLDRLTREELGEAVELVLSLVNRGVKIVQLQPIESVLQKPVDITALVLAVVELSRGHSESKMKSERVGAAWARKQKEAATRVVTRRLPGWIDYVDGKLVLNSTKAAVVRRLFSMAHDGMGVFVISKKLNTENVPVIGRTHFKGRPMEWCQTSIYAILKSRATIGDYVPYKCRGEGRKPQGEPVPGYFPPVIDEATFYAVQKGLETRGKVRGKRGKHVNMFAGLLTDARNGGSLTYRHPKGKPSQLVPVDSNNGRTGEWVSFPAAAFEACILSQLVEVKASDIEGAGDGAREVEVASGKLSETEELIRLWEAKMDDPKIVDTVAAKLAGLNVLRRERTEALAEAQRKAASPISEAWGEFRTLADVIASDNSDELRVRIRSALRRAVESVTCLFVGKSGFRLCAARVQFVTGAHRDYVIRTLQRYNGREPSPPQVMSANWPTEAGEIDLRKRADARLVEGVLEELDVDRFGR</sequence>